<dbReference type="GO" id="GO:0000049">
    <property type="term" value="F:tRNA binding"/>
    <property type="evidence" value="ECO:0007669"/>
    <property type="project" value="TreeGrafter"/>
</dbReference>
<evidence type="ECO:0000256" key="5">
    <source>
        <dbReference type="ARBA" id="ARBA00022723"/>
    </source>
</evidence>
<evidence type="ECO:0000259" key="11">
    <source>
        <dbReference type="Pfam" id="PF12627"/>
    </source>
</evidence>
<dbReference type="InterPro" id="IPR050264">
    <property type="entry name" value="Bact_CCA-adding_enz_type3_sf"/>
</dbReference>
<keyword evidence="7" id="KW-0460">Magnesium</keyword>
<evidence type="ECO:0000256" key="3">
    <source>
        <dbReference type="ARBA" id="ARBA00022694"/>
    </source>
</evidence>
<dbReference type="InterPro" id="IPR032828">
    <property type="entry name" value="PolyA_RNA-bd"/>
</dbReference>
<proteinExistence type="inferred from homology"/>
<dbReference type="SUPFAM" id="SSF81891">
    <property type="entry name" value="Poly A polymerase C-terminal region-like"/>
    <property type="match status" value="1"/>
</dbReference>
<evidence type="ECO:0000313" key="14">
    <source>
        <dbReference type="Proteomes" id="UP000661691"/>
    </source>
</evidence>
<dbReference type="SUPFAM" id="SSF81301">
    <property type="entry name" value="Nucleotidyltransferase"/>
    <property type="match status" value="1"/>
</dbReference>
<keyword evidence="4 13" id="KW-0548">Nucleotidyltransferase</keyword>
<keyword evidence="8 9" id="KW-0694">RNA-binding</keyword>
<dbReference type="Proteomes" id="UP000661691">
    <property type="component" value="Unassembled WGS sequence"/>
</dbReference>
<dbReference type="EMBL" id="JACXAH010000005">
    <property type="protein sequence ID" value="MBD1371592.1"/>
    <property type="molecule type" value="Genomic_DNA"/>
</dbReference>
<evidence type="ECO:0000256" key="4">
    <source>
        <dbReference type="ARBA" id="ARBA00022695"/>
    </source>
</evidence>
<protein>
    <submittedName>
        <fullName evidence="13">CCA tRNA nucleotidyltransferase</fullName>
        <ecNumber evidence="13">2.7.7.72</ecNumber>
    </submittedName>
</protein>
<dbReference type="InterPro" id="IPR002646">
    <property type="entry name" value="PolA_pol_head_dom"/>
</dbReference>
<evidence type="ECO:0000313" key="13">
    <source>
        <dbReference type="EMBL" id="MBD1371592.1"/>
    </source>
</evidence>
<organism evidence="13 14">
    <name type="scientific">Polycladospora coralii</name>
    <dbReference type="NCBI Taxonomy" id="2771432"/>
    <lineage>
        <taxon>Bacteria</taxon>
        <taxon>Bacillati</taxon>
        <taxon>Bacillota</taxon>
        <taxon>Bacilli</taxon>
        <taxon>Bacillales</taxon>
        <taxon>Thermoactinomycetaceae</taxon>
        <taxon>Polycladospora</taxon>
    </lineage>
</organism>
<dbReference type="GO" id="GO:0000166">
    <property type="term" value="F:nucleotide binding"/>
    <property type="evidence" value="ECO:0007669"/>
    <property type="project" value="UniProtKB-KW"/>
</dbReference>
<evidence type="ECO:0000256" key="6">
    <source>
        <dbReference type="ARBA" id="ARBA00022741"/>
    </source>
</evidence>
<dbReference type="PANTHER" id="PTHR46173">
    <property type="entry name" value="CCA TRNA NUCLEOTIDYLTRANSFERASE 1, MITOCHONDRIAL"/>
    <property type="match status" value="1"/>
</dbReference>
<dbReference type="CDD" id="cd05398">
    <property type="entry name" value="NT_ClassII-CCAase"/>
    <property type="match status" value="1"/>
</dbReference>
<feature type="domain" description="tRNA nucleotidyltransferase/poly(A) polymerase RNA and SrmB- binding" evidence="11">
    <location>
        <begin position="169"/>
        <end position="228"/>
    </location>
</feature>
<gene>
    <name evidence="13" type="ORF">IC620_04375</name>
</gene>
<keyword evidence="6" id="KW-0547">Nucleotide-binding</keyword>
<evidence type="ECO:0000256" key="2">
    <source>
        <dbReference type="ARBA" id="ARBA00022679"/>
    </source>
</evidence>
<dbReference type="NCBIfam" id="NF009814">
    <property type="entry name" value="PRK13299.1"/>
    <property type="match status" value="1"/>
</dbReference>
<keyword evidence="14" id="KW-1185">Reference proteome</keyword>
<feature type="domain" description="Poly A polymerase head" evidence="10">
    <location>
        <begin position="22"/>
        <end position="142"/>
    </location>
</feature>
<dbReference type="Gene3D" id="3.30.460.10">
    <property type="entry name" value="Beta Polymerase, domain 2"/>
    <property type="match status" value="1"/>
</dbReference>
<comment type="caution">
    <text evidence="13">The sequence shown here is derived from an EMBL/GenBank/DDBJ whole genome shotgun (WGS) entry which is preliminary data.</text>
</comment>
<dbReference type="Gene3D" id="1.10.246.80">
    <property type="match status" value="1"/>
</dbReference>
<name>A0A926N910_9BACL</name>
<evidence type="ECO:0000256" key="8">
    <source>
        <dbReference type="ARBA" id="ARBA00022884"/>
    </source>
</evidence>
<comment type="similarity">
    <text evidence="9">Belongs to the tRNA nucleotidyltransferase/poly(A) polymerase family.</text>
</comment>
<dbReference type="Gene3D" id="1.10.3090.10">
    <property type="entry name" value="cca-adding enzyme, domain 2"/>
    <property type="match status" value="1"/>
</dbReference>
<dbReference type="Pfam" id="PF13735">
    <property type="entry name" value="tRNA_NucTran2_2"/>
    <property type="match status" value="1"/>
</dbReference>
<dbReference type="PANTHER" id="PTHR46173:SF1">
    <property type="entry name" value="CCA TRNA NUCLEOTIDYLTRANSFERASE 1, MITOCHONDRIAL"/>
    <property type="match status" value="1"/>
</dbReference>
<keyword evidence="3" id="KW-0819">tRNA processing</keyword>
<comment type="cofactor">
    <cofactor evidence="1">
        <name>Mg(2+)</name>
        <dbReference type="ChEBI" id="CHEBI:18420"/>
    </cofactor>
</comment>
<feature type="domain" description="CCA-adding enzyme C-terminal" evidence="12">
    <location>
        <begin position="250"/>
        <end position="392"/>
    </location>
</feature>
<accession>A0A926N910</accession>
<dbReference type="GO" id="GO:0046872">
    <property type="term" value="F:metal ion binding"/>
    <property type="evidence" value="ECO:0007669"/>
    <property type="project" value="UniProtKB-KW"/>
</dbReference>
<dbReference type="RefSeq" id="WP_191141640.1">
    <property type="nucleotide sequence ID" value="NZ_JACXAH010000005.1"/>
</dbReference>
<evidence type="ECO:0000256" key="9">
    <source>
        <dbReference type="RuleBase" id="RU003953"/>
    </source>
</evidence>
<keyword evidence="2 9" id="KW-0808">Transferase</keyword>
<dbReference type="Pfam" id="PF12627">
    <property type="entry name" value="PolyA_pol_RNAbd"/>
    <property type="match status" value="1"/>
</dbReference>
<dbReference type="EC" id="2.7.7.72" evidence="13"/>
<sequence length="403" mass="46679">MYHLKEKAYLLLHSLEKAGYEAYLVGGCVRDEVLQKNPNDYDITTNATPTEVIRICEHTIPTGLQHGTVTVVIEGDAFEVTTFRVESTYRDFRRPESVQFVSSLKEDLARRDFTFNAIAEDRHGRRHDYFGGISDIENRVIRTVGDPVERFQEDPLRIVRAARFAAKLGFQINHSCYEAMVQCAPLCIHLSVERVTAELQKMWESPYPTLGLRLLFDTPLCNYLPPFHSWEVHQVKIKDVDGIRNPLFYWLYLLFLLDIKPVDIEERLTAFRLPNRIKKQLLVAFQLIIKPIGATSMAWKEAMLTYDLSTLFVVRQFYERIWMQEAVPTEEDLNQWYAEMPIHHVRELVIDGASLQKTVNRKAGAWLGRTLKTLCRRVALEEITNDEQVLLKVGYEIGKSDQA</sequence>
<dbReference type="AlphaFoldDB" id="A0A926N910"/>
<dbReference type="InterPro" id="IPR043519">
    <property type="entry name" value="NT_sf"/>
</dbReference>
<evidence type="ECO:0000256" key="7">
    <source>
        <dbReference type="ARBA" id="ARBA00022842"/>
    </source>
</evidence>
<keyword evidence="5" id="KW-0479">Metal-binding</keyword>
<dbReference type="Pfam" id="PF01743">
    <property type="entry name" value="PolyA_pol"/>
    <property type="match status" value="1"/>
</dbReference>
<dbReference type="GO" id="GO:0008033">
    <property type="term" value="P:tRNA processing"/>
    <property type="evidence" value="ECO:0007669"/>
    <property type="project" value="UniProtKB-KW"/>
</dbReference>
<evidence type="ECO:0000259" key="12">
    <source>
        <dbReference type="Pfam" id="PF13735"/>
    </source>
</evidence>
<reference evidence="13" key="1">
    <citation type="submission" date="2020-09" db="EMBL/GenBank/DDBJ databases">
        <title>A novel bacterium of genus Hazenella, isolated from South China Sea.</title>
        <authorList>
            <person name="Huang H."/>
            <person name="Mo K."/>
            <person name="Hu Y."/>
        </authorList>
    </citation>
    <scope>NUCLEOTIDE SEQUENCE</scope>
    <source>
        <strain evidence="13">IB182357</strain>
    </source>
</reference>
<evidence type="ECO:0000259" key="10">
    <source>
        <dbReference type="Pfam" id="PF01743"/>
    </source>
</evidence>
<evidence type="ECO:0000256" key="1">
    <source>
        <dbReference type="ARBA" id="ARBA00001946"/>
    </source>
</evidence>
<dbReference type="GO" id="GO:0004810">
    <property type="term" value="F:CCA tRNA nucleotidyltransferase activity"/>
    <property type="evidence" value="ECO:0007669"/>
    <property type="project" value="UniProtKB-EC"/>
</dbReference>
<dbReference type="InterPro" id="IPR032810">
    <property type="entry name" value="CCA-adding_enz_C"/>
</dbReference>